<proteinExistence type="predicted"/>
<feature type="transmembrane region" description="Helical" evidence="1">
    <location>
        <begin position="144"/>
        <end position="163"/>
    </location>
</feature>
<evidence type="ECO:0000313" key="3">
    <source>
        <dbReference type="Proteomes" id="UP000694556"/>
    </source>
</evidence>
<sequence length="169" mass="19045">LRTCTPICFTNANAGPFRKSARSHPWCYFSCSGTVCSTIGSKQNQNYHSFCPPMNDHNGILLALCRCAILQPIYFSLIRNLSVALKFQILILESGIEPGLITTTSQQQCPSYTTPTYLFTFVFYGEIVGVTPSLLLAHQQSVKLYFCFGFLLIFFFFFQIISLTRGFSE</sequence>
<evidence type="ECO:0000313" key="2">
    <source>
        <dbReference type="Ensembl" id="ENSCMMP00000016863.1"/>
    </source>
</evidence>
<keyword evidence="3" id="KW-1185">Reference proteome</keyword>
<protein>
    <submittedName>
        <fullName evidence="2">Uncharacterized protein</fullName>
    </submittedName>
</protein>
<dbReference type="AlphaFoldDB" id="A0A8C3C823"/>
<keyword evidence="1" id="KW-0472">Membrane</keyword>
<accession>A0A8C3C823</accession>
<feature type="transmembrane region" description="Helical" evidence="1">
    <location>
        <begin position="117"/>
        <end position="137"/>
    </location>
</feature>
<keyword evidence="1" id="KW-0812">Transmembrane</keyword>
<reference evidence="2" key="1">
    <citation type="submission" date="2018-09" db="EMBL/GenBank/DDBJ databases">
        <title>Common duck and Muscovy duck high density SNP chip.</title>
        <authorList>
            <person name="Vignal A."/>
            <person name="Thebault N."/>
            <person name="Warren W.C."/>
        </authorList>
    </citation>
    <scope>NUCLEOTIDE SEQUENCE [LARGE SCALE GENOMIC DNA]</scope>
</reference>
<reference evidence="2" key="2">
    <citation type="submission" date="2025-08" db="UniProtKB">
        <authorList>
            <consortium name="Ensembl"/>
        </authorList>
    </citation>
    <scope>IDENTIFICATION</scope>
</reference>
<keyword evidence="1" id="KW-1133">Transmembrane helix</keyword>
<organism evidence="2 3">
    <name type="scientific">Cairina moschata</name>
    <name type="common">Muscovy duck</name>
    <dbReference type="NCBI Taxonomy" id="8855"/>
    <lineage>
        <taxon>Eukaryota</taxon>
        <taxon>Metazoa</taxon>
        <taxon>Chordata</taxon>
        <taxon>Craniata</taxon>
        <taxon>Vertebrata</taxon>
        <taxon>Euteleostomi</taxon>
        <taxon>Archelosauria</taxon>
        <taxon>Archosauria</taxon>
        <taxon>Dinosauria</taxon>
        <taxon>Saurischia</taxon>
        <taxon>Theropoda</taxon>
        <taxon>Coelurosauria</taxon>
        <taxon>Aves</taxon>
        <taxon>Neognathae</taxon>
        <taxon>Galloanserae</taxon>
        <taxon>Anseriformes</taxon>
        <taxon>Anatidae</taxon>
        <taxon>Anatinae</taxon>
        <taxon>Cairina</taxon>
    </lineage>
</organism>
<dbReference type="Ensembl" id="ENSCMMT00000018553.1">
    <property type="protein sequence ID" value="ENSCMMP00000016863.1"/>
    <property type="gene ID" value="ENSCMMG00000010737.1"/>
</dbReference>
<name>A0A8C3C823_CAIMO</name>
<dbReference type="Proteomes" id="UP000694556">
    <property type="component" value="Chromosome 1"/>
</dbReference>
<evidence type="ECO:0000256" key="1">
    <source>
        <dbReference type="SAM" id="Phobius"/>
    </source>
</evidence>
<reference evidence="2" key="3">
    <citation type="submission" date="2025-09" db="UniProtKB">
        <authorList>
            <consortium name="Ensembl"/>
        </authorList>
    </citation>
    <scope>IDENTIFICATION</scope>
</reference>